<dbReference type="Gene3D" id="3.30.70.270">
    <property type="match status" value="2"/>
</dbReference>
<dbReference type="GO" id="GO:0004190">
    <property type="term" value="F:aspartic-type endopeptidase activity"/>
    <property type="evidence" value="ECO:0007669"/>
    <property type="project" value="UniProtKB-KW"/>
</dbReference>
<evidence type="ECO:0000256" key="8">
    <source>
        <dbReference type="ARBA" id="ARBA00022801"/>
    </source>
</evidence>
<dbReference type="Pfam" id="PF03732">
    <property type="entry name" value="Retrotrans_gag"/>
    <property type="match status" value="1"/>
</dbReference>
<dbReference type="Gene3D" id="2.40.70.10">
    <property type="entry name" value="Acid Proteases"/>
    <property type="match status" value="1"/>
</dbReference>
<evidence type="ECO:0000256" key="10">
    <source>
        <dbReference type="ARBA" id="ARBA00022908"/>
    </source>
</evidence>
<dbReference type="Gene3D" id="1.10.340.70">
    <property type="match status" value="1"/>
</dbReference>
<dbReference type="SUPFAM" id="SSF50630">
    <property type="entry name" value="Acid proteases"/>
    <property type="match status" value="1"/>
</dbReference>
<evidence type="ECO:0000256" key="5">
    <source>
        <dbReference type="ARBA" id="ARBA00022723"/>
    </source>
</evidence>
<keyword evidence="6" id="KW-0064">Aspartyl protease</keyword>
<organism evidence="21">
    <name type="scientific">Noccaea caerulescens</name>
    <name type="common">Alpine penny-cress</name>
    <name type="synonym">Thlaspi caerulescens</name>
    <dbReference type="NCBI Taxonomy" id="107243"/>
    <lineage>
        <taxon>Eukaryota</taxon>
        <taxon>Viridiplantae</taxon>
        <taxon>Streptophyta</taxon>
        <taxon>Embryophyta</taxon>
        <taxon>Tracheophyta</taxon>
        <taxon>Spermatophyta</taxon>
        <taxon>Magnoliopsida</taxon>
        <taxon>eudicotyledons</taxon>
        <taxon>Gunneridae</taxon>
        <taxon>Pentapetalae</taxon>
        <taxon>rosids</taxon>
        <taxon>malvids</taxon>
        <taxon>Brassicales</taxon>
        <taxon>Brassicaceae</taxon>
        <taxon>Coluteocarpeae</taxon>
        <taxon>Noccaea</taxon>
    </lineage>
</organism>
<keyword evidence="15" id="KW-0511">Multifunctional enzyme</keyword>
<dbReference type="CDD" id="cd01647">
    <property type="entry name" value="RT_LTR"/>
    <property type="match status" value="1"/>
</dbReference>
<feature type="region of interest" description="Disordered" evidence="17">
    <location>
        <begin position="280"/>
        <end position="311"/>
    </location>
</feature>
<dbReference type="InterPro" id="IPR000477">
    <property type="entry name" value="RT_dom"/>
</dbReference>
<feature type="compositionally biased region" description="Polar residues" evidence="17">
    <location>
        <begin position="281"/>
        <end position="304"/>
    </location>
</feature>
<keyword evidence="7" id="KW-0255">Endonuclease</keyword>
<keyword evidence="5" id="KW-0479">Metal-binding</keyword>
<dbReference type="InterPro" id="IPR005162">
    <property type="entry name" value="Retrotrans_gag_dom"/>
</dbReference>
<dbReference type="PROSITE" id="PS50013">
    <property type="entry name" value="CHROMO_2"/>
    <property type="match status" value="1"/>
</dbReference>
<dbReference type="SUPFAM" id="SSF53098">
    <property type="entry name" value="Ribonuclease H-like"/>
    <property type="match status" value="1"/>
</dbReference>
<dbReference type="InterPro" id="IPR021109">
    <property type="entry name" value="Peptidase_aspartic_dom_sf"/>
</dbReference>
<keyword evidence="13" id="KW-0238">DNA-binding</keyword>
<dbReference type="EMBL" id="GEVL01023758">
    <property type="protein sequence ID" value="JAU53583.1"/>
    <property type="molecule type" value="Transcribed_RNA"/>
</dbReference>
<gene>
    <name evidence="21" type="ORF">LE_TR5398_c0_g1_i1_g.19052</name>
</gene>
<evidence type="ECO:0000256" key="6">
    <source>
        <dbReference type="ARBA" id="ARBA00022750"/>
    </source>
</evidence>
<dbReference type="Pfam" id="PF00078">
    <property type="entry name" value="RVT_1"/>
    <property type="match status" value="1"/>
</dbReference>
<dbReference type="FunFam" id="3.10.10.10:FF:000007">
    <property type="entry name" value="Retrovirus-related Pol polyprotein from transposon 17.6-like Protein"/>
    <property type="match status" value="1"/>
</dbReference>
<dbReference type="GO" id="GO:0003677">
    <property type="term" value="F:DNA binding"/>
    <property type="evidence" value="ECO:0007669"/>
    <property type="project" value="UniProtKB-KW"/>
</dbReference>
<keyword evidence="12" id="KW-0239">DNA-directed DNA polymerase</keyword>
<evidence type="ECO:0000313" key="21">
    <source>
        <dbReference type="EMBL" id="JAU53583.1"/>
    </source>
</evidence>
<dbReference type="GO" id="GO:0003964">
    <property type="term" value="F:RNA-directed DNA polymerase activity"/>
    <property type="evidence" value="ECO:0007669"/>
    <property type="project" value="UniProtKB-KW"/>
</dbReference>
<dbReference type="InterPro" id="IPR043128">
    <property type="entry name" value="Rev_trsase/Diguanyl_cyclase"/>
</dbReference>
<feature type="domain" description="Chromo" evidence="18">
    <location>
        <begin position="1468"/>
        <end position="1500"/>
    </location>
</feature>
<dbReference type="PROSITE" id="PS50994">
    <property type="entry name" value="INTEGRASE"/>
    <property type="match status" value="1"/>
</dbReference>
<evidence type="ECO:0000256" key="1">
    <source>
        <dbReference type="ARBA" id="ARBA00022670"/>
    </source>
</evidence>
<dbReference type="InterPro" id="IPR036397">
    <property type="entry name" value="RNaseH_sf"/>
</dbReference>
<dbReference type="GO" id="GO:0003887">
    <property type="term" value="F:DNA-directed DNA polymerase activity"/>
    <property type="evidence" value="ECO:0007669"/>
    <property type="project" value="UniProtKB-KW"/>
</dbReference>
<dbReference type="Pfam" id="PF17919">
    <property type="entry name" value="RT_RNaseH_2"/>
    <property type="match status" value="1"/>
</dbReference>
<evidence type="ECO:0000256" key="9">
    <source>
        <dbReference type="ARBA" id="ARBA00022842"/>
    </source>
</evidence>
<dbReference type="GO" id="GO:0006310">
    <property type="term" value="P:DNA recombination"/>
    <property type="evidence" value="ECO:0007669"/>
    <property type="project" value="UniProtKB-KW"/>
</dbReference>
<evidence type="ECO:0000256" key="12">
    <source>
        <dbReference type="ARBA" id="ARBA00022932"/>
    </source>
</evidence>
<keyword evidence="3" id="KW-0548">Nucleotidyltransferase</keyword>
<dbReference type="Gene3D" id="3.10.10.10">
    <property type="entry name" value="HIV Type 1 Reverse Transcriptase, subunit A, domain 1"/>
    <property type="match status" value="1"/>
</dbReference>
<keyword evidence="8" id="KW-0378">Hydrolase</keyword>
<keyword evidence="16" id="KW-0175">Coiled coil</keyword>
<sequence length="1567" mass="178056">MTVKECEERITQLEGSLGELHGEVTAIKVGCEEMSLSHKETLTRLGLMEKQMTGITDTLSRLEALAFSSQDRGKGTTSSSFDSPKVSFPLLDHGTSSLGSRGITSSVATRDTMLKKIDMPVFDGRLPYCWISRVERFFRLGQYEEEAKLGLVSLCLDGAVLNWFNGEIVSAPFADWAQFKKRLLERFTPAMEDEPGKRLLCLQQTGDIADYVNEFEELSSQVVGIDETILTNAFYNGLTQEMKEVIKIKDPQGLTKHKAAVMKMQTSVFCKVMGDSKPHSVKQNSFRSLKSSSTFQPQRSSFGQDNRGGQEVKQITWGKTPTATGQTNTRVRLRQKYTDAELDDMRRNKICFKCRGPYFRGHPCSNSELQVLTVINGLTMEILDQDLGESEEEENDLLGDLMALSLSSFLGRSTLSTMKVRGTVGKISVVIMMDSGATHNFISPSLVSKLKLKTKRNRKLEVMLGTGVSVNGLGVCSSVQFHIGTLSFTADFIELELGQADIILGIQWLRTLGKCQVDWDIHELSFKHHGQWVTLHGDPMLHQGRVSLKSMQPSLMIHQKGAQLSFKGIHLSNQQIQDIYPEIESKLEAYECVFAEPTGLPPVRGREHGITLLPGSGPISVRPYRYPHAHKEEMEKQVNLMLATGIIRPSHSPFSSPVLLIKKKDNSWRFCVDYRALNRATVTDKFPIPMIDQLLDELNGAKIFSKLDLRSGYHQIRMLEQDIEKTAFRTHDGHYEFLVMPFGLTNAPATFQALMNELFRPFLRKFVLVFFDDILIYSSSLQEHLLHLHQVLEVFVTHKLFANKKKCQFGQSQVEYLGHVISSAGVSTDPSKTEAVKQWQFPKSVKELRGFLGLTGYYRRFVKDYGSLARPLTELLKKDQFTWSSRAQSAFEALKTAMVSAPVLSLPDFNELFVVESDASGYGIGAVLMQNMKPIAYFSRGLSLREQQKPIYERELMAIVMAILKWKHYLMGRRFVVRTDQKSLKFLLEQREVTMDYQRWLSKLLGYDFEIIYKPGLENSAADGLSRQITTSAKIFALTIPTSLQIQDIYDEIAADKDLQELKNQVLTNSHSNPHYAIIEDRLFYKGRLVISKQSKHLPMILHECHSGLLGGHSGLLKTIKRIQSSFHWHNMKKDVQKFVAECSICQTHKSSTLCPAGLLQPLPIPDSIWNDISMDFIEGLPTSHGFNVILVVVDRLSKFGHFVGLKHPFTAADVAHNFVKEIVRLHGFPRSIVSDRDKIFLSSFWRECFRLSGTKLKYSTAYHPQTDGQTEVLNRCLETYLRCFTSSHPRKWYKFLSWAELWYNTSFHTAIQCSPFKLVYGRDPPQLLHYEPGTTTNFELEKMLQERDAMLLEAKEFLLRAQQSMKNNADKKRRDLQFDVGAFVFLKLRPYRQQSVTKRLCQKLAARYYGPYEILEKIGAAAYRLRLPAASKIHPVFHVSQLKPVLGQGHVVNPLPSVFSAHNELIVEPDVLLDSRYNNDGHLEILLSWKGLPDHEKTWVLMSEALQQFPDSKLGDKLRLRHGGIDTPLSVYTRKKKKLNAKNESLQTVIVEKKKEETELETLMSS</sequence>
<protein>
    <submittedName>
        <fullName evidence="21">Transposon Ty3-I Gag-Pol polyprotein</fullName>
    </submittedName>
</protein>
<keyword evidence="11" id="KW-0695">RNA-directed DNA polymerase</keyword>
<dbReference type="InterPro" id="IPR056924">
    <property type="entry name" value="SH3_Tf2-1"/>
</dbReference>
<evidence type="ECO:0000256" key="3">
    <source>
        <dbReference type="ARBA" id="ARBA00022695"/>
    </source>
</evidence>
<dbReference type="InterPro" id="IPR041588">
    <property type="entry name" value="Integrase_H2C2"/>
</dbReference>
<dbReference type="GO" id="GO:0015074">
    <property type="term" value="P:DNA integration"/>
    <property type="evidence" value="ECO:0007669"/>
    <property type="project" value="UniProtKB-KW"/>
</dbReference>
<dbReference type="PANTHER" id="PTHR37984">
    <property type="entry name" value="PROTEIN CBG26694"/>
    <property type="match status" value="1"/>
</dbReference>
<dbReference type="Gene3D" id="3.10.20.370">
    <property type="match status" value="1"/>
</dbReference>
<evidence type="ECO:0000259" key="20">
    <source>
        <dbReference type="PROSITE" id="PS50994"/>
    </source>
</evidence>
<dbReference type="FunFam" id="3.10.20.370:FF:000001">
    <property type="entry name" value="Retrovirus-related Pol polyprotein from transposon 17.6-like protein"/>
    <property type="match status" value="1"/>
</dbReference>
<evidence type="ECO:0000256" key="11">
    <source>
        <dbReference type="ARBA" id="ARBA00022918"/>
    </source>
</evidence>
<dbReference type="InterPro" id="IPR050951">
    <property type="entry name" value="Retrovirus_Pol_polyprotein"/>
</dbReference>
<dbReference type="Pfam" id="PF24626">
    <property type="entry name" value="SH3_Tf2-1"/>
    <property type="match status" value="1"/>
</dbReference>
<dbReference type="Gene3D" id="3.30.420.10">
    <property type="entry name" value="Ribonuclease H-like superfamily/Ribonuclease H"/>
    <property type="match status" value="1"/>
</dbReference>
<feature type="domain" description="Reverse transcriptase" evidence="19">
    <location>
        <begin position="642"/>
        <end position="821"/>
    </location>
</feature>
<dbReference type="FunFam" id="3.30.70.270:FF:000020">
    <property type="entry name" value="Transposon Tf2-6 polyprotein-like Protein"/>
    <property type="match status" value="1"/>
</dbReference>
<feature type="domain" description="Integrase catalytic" evidence="20">
    <location>
        <begin position="1160"/>
        <end position="1324"/>
    </location>
</feature>
<dbReference type="GO" id="GO:0046872">
    <property type="term" value="F:metal ion binding"/>
    <property type="evidence" value="ECO:0007669"/>
    <property type="project" value="UniProtKB-KW"/>
</dbReference>
<keyword evidence="14" id="KW-0233">DNA recombination</keyword>
<evidence type="ECO:0000256" key="14">
    <source>
        <dbReference type="ARBA" id="ARBA00023172"/>
    </source>
</evidence>
<evidence type="ECO:0000256" key="2">
    <source>
        <dbReference type="ARBA" id="ARBA00022679"/>
    </source>
</evidence>
<dbReference type="PROSITE" id="PS50878">
    <property type="entry name" value="RT_POL"/>
    <property type="match status" value="1"/>
</dbReference>
<reference evidence="21" key="1">
    <citation type="submission" date="2016-07" db="EMBL/GenBank/DDBJ databases">
        <title>De novo transcriptome assembly of four accessions of the metal hyperaccumulator plant Noccaea caerulescens.</title>
        <authorList>
            <person name="Blande D."/>
            <person name="Halimaa P."/>
            <person name="Tervahauta A.I."/>
            <person name="Aarts M.G."/>
            <person name="Karenlampi S.O."/>
        </authorList>
    </citation>
    <scope>NUCLEOTIDE SEQUENCE</scope>
</reference>
<keyword evidence="1" id="KW-0645">Protease</keyword>
<dbReference type="PANTHER" id="PTHR37984:SF5">
    <property type="entry name" value="PROTEIN NYNRIN-LIKE"/>
    <property type="match status" value="1"/>
</dbReference>
<dbReference type="InterPro" id="IPR016197">
    <property type="entry name" value="Chromo-like_dom_sf"/>
</dbReference>
<dbReference type="InterPro" id="IPR000953">
    <property type="entry name" value="Chromo/chromo_shadow_dom"/>
</dbReference>
<dbReference type="Pfam" id="PF08284">
    <property type="entry name" value="RVP_2"/>
    <property type="match status" value="1"/>
</dbReference>
<feature type="coiled-coil region" evidence="16">
    <location>
        <begin position="1530"/>
        <end position="1557"/>
    </location>
</feature>
<keyword evidence="10" id="KW-0229">DNA integration</keyword>
<keyword evidence="2" id="KW-0808">Transferase</keyword>
<dbReference type="Pfam" id="PF17921">
    <property type="entry name" value="Integrase_H2C2"/>
    <property type="match status" value="1"/>
</dbReference>
<dbReference type="InterPro" id="IPR043502">
    <property type="entry name" value="DNA/RNA_pol_sf"/>
</dbReference>
<proteinExistence type="predicted"/>
<dbReference type="InterPro" id="IPR001584">
    <property type="entry name" value="Integrase_cat-core"/>
</dbReference>
<evidence type="ECO:0000259" key="18">
    <source>
        <dbReference type="PROSITE" id="PS50013"/>
    </source>
</evidence>
<dbReference type="SUPFAM" id="SSF54160">
    <property type="entry name" value="Chromo domain-like"/>
    <property type="match status" value="1"/>
</dbReference>
<evidence type="ECO:0000256" key="17">
    <source>
        <dbReference type="SAM" id="MobiDB-lite"/>
    </source>
</evidence>
<accession>A0A1J3GBP3</accession>
<dbReference type="GO" id="GO:0004519">
    <property type="term" value="F:endonuclease activity"/>
    <property type="evidence" value="ECO:0007669"/>
    <property type="project" value="UniProtKB-KW"/>
</dbReference>
<evidence type="ECO:0000259" key="19">
    <source>
        <dbReference type="PROSITE" id="PS50878"/>
    </source>
</evidence>
<dbReference type="InterPro" id="IPR012337">
    <property type="entry name" value="RNaseH-like_sf"/>
</dbReference>
<evidence type="ECO:0000256" key="16">
    <source>
        <dbReference type="SAM" id="Coils"/>
    </source>
</evidence>
<evidence type="ECO:0000256" key="4">
    <source>
        <dbReference type="ARBA" id="ARBA00022722"/>
    </source>
</evidence>
<dbReference type="CDD" id="cd00303">
    <property type="entry name" value="retropepsin_like"/>
    <property type="match status" value="1"/>
</dbReference>
<dbReference type="GO" id="GO:0006508">
    <property type="term" value="P:proteolysis"/>
    <property type="evidence" value="ECO:0007669"/>
    <property type="project" value="UniProtKB-KW"/>
</dbReference>
<evidence type="ECO:0000256" key="7">
    <source>
        <dbReference type="ARBA" id="ARBA00022759"/>
    </source>
</evidence>
<keyword evidence="4" id="KW-0540">Nuclease</keyword>
<dbReference type="InterPro" id="IPR041577">
    <property type="entry name" value="RT_RNaseH_2"/>
</dbReference>
<evidence type="ECO:0000256" key="13">
    <source>
        <dbReference type="ARBA" id="ARBA00023125"/>
    </source>
</evidence>
<keyword evidence="9" id="KW-0460">Magnesium</keyword>
<evidence type="ECO:0000256" key="15">
    <source>
        <dbReference type="ARBA" id="ARBA00023268"/>
    </source>
</evidence>
<dbReference type="CDD" id="cd09274">
    <property type="entry name" value="RNase_HI_RT_Ty3"/>
    <property type="match status" value="1"/>
</dbReference>
<name>A0A1J3GBP3_NOCCA</name>
<dbReference type="SUPFAM" id="SSF56672">
    <property type="entry name" value="DNA/RNA polymerases"/>
    <property type="match status" value="1"/>
</dbReference>